<evidence type="ECO:0000256" key="1">
    <source>
        <dbReference type="SAM" id="MobiDB-lite"/>
    </source>
</evidence>
<evidence type="ECO:0000313" key="3">
    <source>
        <dbReference type="Proteomes" id="UP000293613"/>
    </source>
</evidence>
<dbReference type="SUPFAM" id="SSF46689">
    <property type="entry name" value="Homeodomain-like"/>
    <property type="match status" value="1"/>
</dbReference>
<proteinExistence type="predicted"/>
<protein>
    <recommendedName>
        <fullName evidence="4">TetR family transcriptional regulator</fullName>
    </recommendedName>
</protein>
<gene>
    <name evidence="2" type="ORF">PG2011B_0150</name>
</gene>
<dbReference type="AlphaFoldDB" id="A0A315RWX9"/>
<name>A0A315RWX9_BIFAN</name>
<accession>A0A315RWX9</accession>
<dbReference type="InterPro" id="IPR009057">
    <property type="entry name" value="Homeodomain-like_sf"/>
</dbReference>
<organism evidence="2 3">
    <name type="scientific">Bifidobacterium animalis subsp. lactis</name>
    <name type="common">Bifidobacterium lactis</name>
    <dbReference type="NCBI Taxonomy" id="302911"/>
    <lineage>
        <taxon>Bacteria</taxon>
        <taxon>Bacillati</taxon>
        <taxon>Actinomycetota</taxon>
        <taxon>Actinomycetes</taxon>
        <taxon>Bifidobacteriales</taxon>
        <taxon>Bifidobacteriaceae</taxon>
        <taxon>Bifidobacterium</taxon>
    </lineage>
</organism>
<dbReference type="EMBL" id="RSCO01000007">
    <property type="protein sequence ID" value="RYM96974.1"/>
    <property type="molecule type" value="Genomic_DNA"/>
</dbReference>
<dbReference type="OMA" id="RAHENEF"/>
<dbReference type="Gene3D" id="1.10.357.10">
    <property type="entry name" value="Tetracycline Repressor, domain 2"/>
    <property type="match status" value="1"/>
</dbReference>
<reference evidence="2 3" key="1">
    <citation type="journal article" date="2019" name="Appl. Environ. Microbiol.">
        <title>Dissecting the evolutionary development of the Bifidobacterium animalis species through comparative genomics analyses.</title>
        <authorList>
            <person name="Lugli G.A."/>
            <person name="Mancino W."/>
            <person name="Milani C."/>
            <person name="Duranti S."/>
            <person name="Mancabelli L."/>
            <person name="Napoli S."/>
            <person name="Mangifesta M."/>
            <person name="Viappiani A."/>
            <person name="Anzalone R."/>
            <person name="Longhi G."/>
            <person name="van Sinderen D."/>
            <person name="Ventura M."/>
            <person name="Turroni F."/>
        </authorList>
    </citation>
    <scope>NUCLEOTIDE SEQUENCE [LARGE SCALE GENOMIC DNA]</scope>
    <source>
        <strain evidence="2 3">2011B</strain>
    </source>
</reference>
<evidence type="ECO:0000313" key="2">
    <source>
        <dbReference type="EMBL" id="RYM96974.1"/>
    </source>
</evidence>
<dbReference type="Proteomes" id="UP000293613">
    <property type="component" value="Unassembled WGS sequence"/>
</dbReference>
<evidence type="ECO:0008006" key="4">
    <source>
        <dbReference type="Google" id="ProtNLM"/>
    </source>
</evidence>
<comment type="caution">
    <text evidence="2">The sequence shown here is derived from an EMBL/GenBank/DDBJ whole genome shotgun (WGS) entry which is preliminary data.</text>
</comment>
<feature type="compositionally biased region" description="Polar residues" evidence="1">
    <location>
        <begin position="172"/>
        <end position="183"/>
    </location>
</feature>
<sequence>MLVPMNDVNPYAAAAHIEVLPLTPTRQSIERALVEWMTQTGRPASDLSVSALCKKAFVARSTFYANYRHMGQVYESVENRLLRQLFECAVPMRVRADGTDETMRSFNAFVKVLHAHENEFRLVLVRQPSSRFVALWKQSLEYHVWHRLFETERGGAAAVDAVAEWGDGAAPGTSNGGSATSQEGLPAGTDADATNRNELPVRQGPATVNRALVFDMAATAFIAGVTFWLRTPQAVSLPEIRASVVKLVNNIDEIW</sequence>
<feature type="region of interest" description="Disordered" evidence="1">
    <location>
        <begin position="169"/>
        <end position="201"/>
    </location>
</feature>